<evidence type="ECO:0000313" key="3">
    <source>
        <dbReference type="Proteomes" id="UP000051494"/>
    </source>
</evidence>
<evidence type="ECO:0000313" key="1">
    <source>
        <dbReference type="EMBL" id="KRG17171.1"/>
    </source>
</evidence>
<dbReference type="STRING" id="437022.CC99x_02576"/>
<dbReference type="OrthoDB" id="114489at2"/>
<reference evidence="2" key="3">
    <citation type="submission" date="2021-06" db="EMBL/GenBank/DDBJ databases">
        <title>Genomic Description and Analysis of Intracellular Bacteria, Candidatus Berkiella cookevillensis and Candidatus Berkiella aquae.</title>
        <authorList>
            <person name="Kidane D.T."/>
            <person name="Mehari Y.T."/>
            <person name="Rice F.C."/>
            <person name="Arivett B.A."/>
            <person name="Farone A.L."/>
            <person name="Berk S.G."/>
            <person name="Farone M.B."/>
        </authorList>
    </citation>
    <scope>NUCLEOTIDE SEQUENCE</scope>
    <source>
        <strain evidence="2">CC99</strain>
    </source>
</reference>
<reference evidence="1" key="1">
    <citation type="submission" date="2015-09" db="EMBL/GenBank/DDBJ databases">
        <title>Draft Genome Sequences of Two Novel Amoeba-resistant Intranuclear Bacteria, Candidatus Berkiella cookevillensis and Candidatus Berkiella aquae.</title>
        <authorList>
            <person name="Mehari Y.T."/>
            <person name="Arivett B.A."/>
            <person name="Farone A.L."/>
            <person name="Gunderson J.H."/>
            <person name="Farone M.B."/>
        </authorList>
    </citation>
    <scope>NUCLEOTIDE SEQUENCE [LARGE SCALE GENOMIC DNA]</scope>
    <source>
        <strain evidence="1">CC99</strain>
    </source>
</reference>
<organism evidence="1">
    <name type="scientific">Candidatus Berkiella cookevillensis</name>
    <dbReference type="NCBI Taxonomy" id="437022"/>
    <lineage>
        <taxon>Bacteria</taxon>
        <taxon>Pseudomonadati</taxon>
        <taxon>Pseudomonadota</taxon>
        <taxon>Gammaproteobacteria</taxon>
        <taxon>Candidatus Berkiellales</taxon>
        <taxon>Candidatus Berkiellaceae</taxon>
        <taxon>Candidatus Berkiella</taxon>
    </lineage>
</organism>
<comment type="caution">
    <text evidence="1">The sequence shown here is derived from an EMBL/GenBank/DDBJ whole genome shotgun (WGS) entry which is preliminary data.</text>
</comment>
<dbReference type="Proteomes" id="UP000051494">
    <property type="component" value="Unassembled WGS sequence"/>
</dbReference>
<name>A0A0Q9YLQ1_9GAMM</name>
<sequence>MSNIPLVIHIASKLGTLRKQFVFVGGSIVELLLDKFYPLPPRATMDVDTIVEVYGHGSFAGIEAALRKLGFKNDISTGVICRWHIDGIALDVMPTDPKILGFSNYWYKAAIKNAKPHFLKPELDILLITAPYFVATKMEAFDGRGEHDFYGSHDLEDIITLLDGRESLLDEIIESESDLKSYLVKKFKDYQKNTYFINALPGHLSPYQTGTDERVERLEKIIAKIVEAK</sequence>
<protein>
    <recommendedName>
        <fullName evidence="4">Nucleotidyl transferase AbiEii toxin, Type IV TA system</fullName>
    </recommendedName>
</protein>
<evidence type="ECO:0008006" key="4">
    <source>
        <dbReference type="Google" id="ProtNLM"/>
    </source>
</evidence>
<dbReference type="AlphaFoldDB" id="A0A0Q9YLQ1"/>
<dbReference type="RefSeq" id="WP_057625647.1">
    <property type="nucleotide sequence ID" value="NZ_LKHV02000001.1"/>
</dbReference>
<reference evidence="2" key="2">
    <citation type="journal article" date="2016" name="Genome Announc.">
        <title>Draft Genome Sequences of Two Novel Amoeba-Resistant Intranuclear Bacteria, 'Candidatus Berkiella cookevillensis' and 'Candidatus Berkiella aquae'.</title>
        <authorList>
            <person name="Mehari Y.T."/>
            <person name="Arivett B.A."/>
            <person name="Farone A.L."/>
            <person name="Gunderson J.H."/>
            <person name="Farone M.B."/>
        </authorList>
    </citation>
    <scope>NUCLEOTIDE SEQUENCE</scope>
    <source>
        <strain evidence="2">CC99</strain>
    </source>
</reference>
<dbReference type="EMBL" id="LKHV01000028">
    <property type="protein sequence ID" value="KRG17171.1"/>
    <property type="molecule type" value="Genomic_DNA"/>
</dbReference>
<dbReference type="EMBL" id="LKHV02000001">
    <property type="protein sequence ID" value="MCS5708637.1"/>
    <property type="molecule type" value="Genomic_DNA"/>
</dbReference>
<gene>
    <name evidence="2" type="ORF">CC99x_006910</name>
    <name evidence="1" type="ORF">CC99x_02576</name>
</gene>
<dbReference type="Pfam" id="PF08843">
    <property type="entry name" value="AbiEii"/>
    <property type="match status" value="1"/>
</dbReference>
<keyword evidence="3" id="KW-1185">Reference proteome</keyword>
<accession>A0A0Q9YLQ1</accession>
<proteinExistence type="predicted"/>
<dbReference type="InterPro" id="IPR014942">
    <property type="entry name" value="AbiEii"/>
</dbReference>
<evidence type="ECO:0000313" key="2">
    <source>
        <dbReference type="EMBL" id="MCS5708637.1"/>
    </source>
</evidence>